<evidence type="ECO:0000313" key="5">
    <source>
        <dbReference type="EMBL" id="CAF4034370.1"/>
    </source>
</evidence>
<dbReference type="GO" id="GO:0005525">
    <property type="term" value="F:GTP binding"/>
    <property type="evidence" value="ECO:0007669"/>
    <property type="project" value="UniProtKB-KW"/>
</dbReference>
<dbReference type="InterPro" id="IPR030379">
    <property type="entry name" value="G_SEPTIN_dom"/>
</dbReference>
<comment type="caution">
    <text evidence="5">The sequence shown here is derived from an EMBL/GenBank/DDBJ whole genome shotgun (WGS) entry which is preliminary data.</text>
</comment>
<keyword evidence="1" id="KW-0342">GTP-binding</keyword>
<name>A0A819QMP5_9BILA</name>
<feature type="domain" description="Septin-type G" evidence="3">
    <location>
        <begin position="552"/>
        <end position="673"/>
    </location>
</feature>
<dbReference type="Pfam" id="PF00735">
    <property type="entry name" value="Septin"/>
    <property type="match status" value="1"/>
</dbReference>
<keyword evidence="1" id="KW-0547">Nucleotide-binding</keyword>
<dbReference type="AlphaFoldDB" id="A0A819QMP5"/>
<dbReference type="Proteomes" id="UP000663864">
    <property type="component" value="Unassembled WGS sequence"/>
</dbReference>
<dbReference type="SUPFAM" id="SSF52540">
    <property type="entry name" value="P-loop containing nucleoside triphosphate hydrolases"/>
    <property type="match status" value="1"/>
</dbReference>
<dbReference type="InterPro" id="IPR027417">
    <property type="entry name" value="P-loop_NTPase"/>
</dbReference>
<evidence type="ECO:0000256" key="1">
    <source>
        <dbReference type="RuleBase" id="RU004560"/>
    </source>
</evidence>
<reference evidence="5" key="1">
    <citation type="submission" date="2021-02" db="EMBL/GenBank/DDBJ databases">
        <authorList>
            <person name="Nowell W R."/>
        </authorList>
    </citation>
    <scope>NUCLEOTIDE SEQUENCE</scope>
</reference>
<protein>
    <recommendedName>
        <fullName evidence="3">Septin-type G domain-containing protein</fullName>
    </recommendedName>
</protein>
<feature type="region of interest" description="Disordered" evidence="2">
    <location>
        <begin position="507"/>
        <end position="546"/>
    </location>
</feature>
<evidence type="ECO:0000256" key="2">
    <source>
        <dbReference type="SAM" id="MobiDB-lite"/>
    </source>
</evidence>
<feature type="compositionally biased region" description="Pro residues" evidence="2">
    <location>
        <begin position="534"/>
        <end position="544"/>
    </location>
</feature>
<proteinExistence type="inferred from homology"/>
<dbReference type="Gene3D" id="3.40.50.300">
    <property type="entry name" value="P-loop containing nucleotide triphosphate hydrolases"/>
    <property type="match status" value="1"/>
</dbReference>
<evidence type="ECO:0000313" key="4">
    <source>
        <dbReference type="EMBL" id="CAF1214415.1"/>
    </source>
</evidence>
<organism evidence="5 6">
    <name type="scientific">Rotaria sordida</name>
    <dbReference type="NCBI Taxonomy" id="392033"/>
    <lineage>
        <taxon>Eukaryota</taxon>
        <taxon>Metazoa</taxon>
        <taxon>Spiralia</taxon>
        <taxon>Gnathifera</taxon>
        <taxon>Rotifera</taxon>
        <taxon>Eurotatoria</taxon>
        <taxon>Bdelloidea</taxon>
        <taxon>Philodinida</taxon>
        <taxon>Philodinidae</taxon>
        <taxon>Rotaria</taxon>
    </lineage>
</organism>
<dbReference type="PANTHER" id="PTHR32046">
    <property type="entry name" value="G DOMAIN-CONTAINING PROTEIN"/>
    <property type="match status" value="1"/>
</dbReference>
<gene>
    <name evidence="5" type="ORF">JBS370_LOCUS28139</name>
    <name evidence="4" type="ORF">ZHD862_LOCUS23539</name>
</gene>
<sequence length="1060" mass="124303">MNETSRSQSSLNLFKTQDGYPIERKVIEPSGRLGSLYDASTDNLIDRHSAQRIESKIPRKRFTCRLLSRDQSTDLISFLKDIDFDDAIRQSICLQMITPRGISRLIEYNQVVDENTRFLYYCYRARKEWLDVTAHQTHKIVAAPLNPTEATHMITKILWGFEVLCVIQIPKHESVNSVDQLLHHICDRLQNNRIPIKLNSNDRQLINQLNNIAIYGSETCINQANTSLLTILTRLQDWQKDSNVHQPLIYTMQPLRWLYNGPQFNVPCSFPRPDNPHIARIEIVIKRINNQIKDLEEIFRNLPTNFSSTILDQRLKNLQQKYRFVLNSQDNFQEHLRQALKDIRRHCIEPTTLDDIIGDQRYECLRNSELDKFLTNIQQLLNKSILIEKLKNNHIEYFNVFDIHSNQEIPTTIDDIDGILKRTYSNKNDSVILWYSSDRLKREKEDLYQQIYQELTWEQQQQHVEQRIKLIYVDFSYFKDKLEDFIIVRLPLAETLITERDSKKDTVHLLPPSKQRARSSSPLSKQSSRSSPTLPKPPPVPPREPLSISKPIEINVLLLGEIGVGKSTFINAFINYLKFENLQQAEQDEPVVLIPVSFLITVGDRSDEFAVKLGNADSNENHEQQGQSVTQQCKSYVFDLNNRLRLRFIDTPGIGDNTRDIKTIDHILTYINNLSHLNGICLLLKSNTAQLNVFYHLCLNQLLTYLTPTAYNNIIFCFTNTRSTLYAPGDTGLLLRKMLDDEHLNNIPFKQENTFCFDSESFRYLVARKCGINFDEYQKQEYISSWYTSVTESVRLLKYIRKCKSYYLEDWLSPRKAIFDILMLVRPLLETLRLIIYNWKLSEAQIILNHMVLNSNPIDIEMCTNCAQIKVVEVGPFWSTQYQSAILDNNTNQHSCCPINGKHFLIEFNVTHEFVPLPAGLKNERWQSSFHNFLFKCDRLLHFLRQQESTIQDDPFQYILERYLEEEEQISQIPNINSNMNKLIHDVLKSIKQIREENRRKLLESNERLSFNLVYQIIDELIAIPTVRKQIDSIKRSRQLKMKQHERTIPNNLIRNKIFA</sequence>
<dbReference type="Proteomes" id="UP000663836">
    <property type="component" value="Unassembled WGS sequence"/>
</dbReference>
<dbReference type="PANTHER" id="PTHR32046:SF11">
    <property type="entry name" value="IMMUNE-ASSOCIATED NUCLEOTIDE-BINDING PROTEIN 10-LIKE"/>
    <property type="match status" value="1"/>
</dbReference>
<dbReference type="EMBL" id="CAJOBD010005539">
    <property type="protein sequence ID" value="CAF4034370.1"/>
    <property type="molecule type" value="Genomic_DNA"/>
</dbReference>
<dbReference type="EMBL" id="CAJNOT010001537">
    <property type="protein sequence ID" value="CAF1214415.1"/>
    <property type="molecule type" value="Genomic_DNA"/>
</dbReference>
<comment type="similarity">
    <text evidence="1">Belongs to the TRAFAC class TrmE-Era-EngA-EngB-Septin-like GTPase superfamily. Septin GTPase family.</text>
</comment>
<evidence type="ECO:0000259" key="3">
    <source>
        <dbReference type="Pfam" id="PF00735"/>
    </source>
</evidence>
<feature type="compositionally biased region" description="Low complexity" evidence="2">
    <location>
        <begin position="518"/>
        <end position="533"/>
    </location>
</feature>
<evidence type="ECO:0000313" key="6">
    <source>
        <dbReference type="Proteomes" id="UP000663836"/>
    </source>
</evidence>
<accession>A0A819QMP5</accession>